<comment type="caution">
    <text evidence="1">The sequence shown here is derived from an EMBL/GenBank/DDBJ whole genome shotgun (WGS) entry which is preliminary data.</text>
</comment>
<accession>A0ACB9RYQ8</accession>
<dbReference type="EMBL" id="CM042882">
    <property type="protein sequence ID" value="KAI4381037.1"/>
    <property type="molecule type" value="Genomic_DNA"/>
</dbReference>
<sequence length="102" mass="11099">MESGERRMMEGQAAKGLISKGPMNDGKERWCESMQEAGFVAVAEMVGEDVVDGGRALLRKHDGNWEMRVEEGIEKKDGSSSGGRRGGNVLCYNGVHVCTFTC</sequence>
<evidence type="ECO:0000313" key="2">
    <source>
        <dbReference type="Proteomes" id="UP001057402"/>
    </source>
</evidence>
<reference evidence="2" key="1">
    <citation type="journal article" date="2023" name="Front. Plant Sci.">
        <title>Chromosomal-level genome assembly of Melastoma candidum provides insights into trichome evolution.</title>
        <authorList>
            <person name="Zhong Y."/>
            <person name="Wu W."/>
            <person name="Sun C."/>
            <person name="Zou P."/>
            <person name="Liu Y."/>
            <person name="Dai S."/>
            <person name="Zhou R."/>
        </authorList>
    </citation>
    <scope>NUCLEOTIDE SEQUENCE [LARGE SCALE GENOMIC DNA]</scope>
</reference>
<dbReference type="Proteomes" id="UP001057402">
    <property type="component" value="Chromosome 3"/>
</dbReference>
<keyword evidence="2" id="KW-1185">Reference proteome</keyword>
<name>A0ACB9RYQ8_9MYRT</name>
<gene>
    <name evidence="1" type="ORF">MLD38_007155</name>
</gene>
<evidence type="ECO:0000313" key="1">
    <source>
        <dbReference type="EMBL" id="KAI4381037.1"/>
    </source>
</evidence>
<protein>
    <submittedName>
        <fullName evidence="1">Uncharacterized protein</fullName>
    </submittedName>
</protein>
<organism evidence="1 2">
    <name type="scientific">Melastoma candidum</name>
    <dbReference type="NCBI Taxonomy" id="119954"/>
    <lineage>
        <taxon>Eukaryota</taxon>
        <taxon>Viridiplantae</taxon>
        <taxon>Streptophyta</taxon>
        <taxon>Embryophyta</taxon>
        <taxon>Tracheophyta</taxon>
        <taxon>Spermatophyta</taxon>
        <taxon>Magnoliopsida</taxon>
        <taxon>eudicotyledons</taxon>
        <taxon>Gunneridae</taxon>
        <taxon>Pentapetalae</taxon>
        <taxon>rosids</taxon>
        <taxon>malvids</taxon>
        <taxon>Myrtales</taxon>
        <taxon>Melastomataceae</taxon>
        <taxon>Melastomatoideae</taxon>
        <taxon>Melastomateae</taxon>
        <taxon>Melastoma</taxon>
    </lineage>
</organism>
<proteinExistence type="predicted"/>